<dbReference type="STRING" id="927083.DB32_006245"/>
<name>A0A0F6W789_9BACT</name>
<evidence type="ECO:0000313" key="2">
    <source>
        <dbReference type="Proteomes" id="UP000034883"/>
    </source>
</evidence>
<accession>A0A0F6W789</accession>
<dbReference type="RefSeq" id="WP_053236182.1">
    <property type="nucleotide sequence ID" value="NZ_CP011125.1"/>
</dbReference>
<protein>
    <submittedName>
        <fullName evidence="1">TolB protein</fullName>
    </submittedName>
</protein>
<organism evidence="1 2">
    <name type="scientific">Sandaracinus amylolyticus</name>
    <dbReference type="NCBI Taxonomy" id="927083"/>
    <lineage>
        <taxon>Bacteria</taxon>
        <taxon>Pseudomonadati</taxon>
        <taxon>Myxococcota</taxon>
        <taxon>Polyangia</taxon>
        <taxon>Polyangiales</taxon>
        <taxon>Sandaracinaceae</taxon>
        <taxon>Sandaracinus</taxon>
    </lineage>
</organism>
<dbReference type="Proteomes" id="UP000034883">
    <property type="component" value="Chromosome"/>
</dbReference>
<dbReference type="EMBL" id="CP011125">
    <property type="protein sequence ID" value="AKF09096.1"/>
    <property type="molecule type" value="Genomic_DNA"/>
</dbReference>
<dbReference type="AlphaFoldDB" id="A0A0F6W789"/>
<dbReference type="PROSITE" id="PS51257">
    <property type="entry name" value="PROKAR_LIPOPROTEIN"/>
    <property type="match status" value="1"/>
</dbReference>
<evidence type="ECO:0000313" key="1">
    <source>
        <dbReference type="EMBL" id="AKF09096.1"/>
    </source>
</evidence>
<gene>
    <name evidence="1" type="ORF">DB32_006245</name>
</gene>
<dbReference type="SUPFAM" id="SSF82171">
    <property type="entry name" value="DPP6 N-terminal domain-like"/>
    <property type="match status" value="1"/>
</dbReference>
<sequence length="503" mass="54290">MRDVALASGIAAIALCACTVEAPGDDADASIAPFDAGADAGRGYLVFFDEGLDEAIERRFESAMPASSEPPRIVYPENGTLVPPNLVGVDVHFTGRTYDTFELTFSQRGARAIVVYAWCRPVGSGCVLQPWDEVWSALASRRNMGPFEMRMRGLAGERVSAPSERVELELAQEAIQGALYFWSTDPPSIRRYDFALGRRSSELYLSQTEEGTCVGCHAISRDGSRIAVGVYDATNGFRARIYDVATRSQVLASEIDAPLPAYGAADDLLVSGSPPPADGMDRPLRIVSGADGRVLHEFGVSGVSADWSPDGSRVVFEGAIDAETRALQLIARSGEAWGAPTVIETAGTEEEHGPAFAPDSEWIGYTGRVDARSVLVATRGSDVPPVVLQRALGASTDATWIRWNPSPYLQQGRRIYWLTFSSGRAHGVVDGGERQIWIAAFDPEADADDPSRPALRFPGQRGDVDNFIAEWTTEARRQPCEDDDDCPAGEVCVDGFCFPEGPE</sequence>
<dbReference type="Gene3D" id="2.120.10.30">
    <property type="entry name" value="TolB, C-terminal domain"/>
    <property type="match status" value="1"/>
</dbReference>
<proteinExistence type="predicted"/>
<dbReference type="KEGG" id="samy:DB32_006245"/>
<reference evidence="1 2" key="1">
    <citation type="submission" date="2015-03" db="EMBL/GenBank/DDBJ databases">
        <title>Genome assembly of Sandaracinus amylolyticus DSM 53668.</title>
        <authorList>
            <person name="Sharma G."/>
            <person name="Subramanian S."/>
        </authorList>
    </citation>
    <scope>NUCLEOTIDE SEQUENCE [LARGE SCALE GENOMIC DNA]</scope>
    <source>
        <strain evidence="1 2">DSM 53668</strain>
    </source>
</reference>
<keyword evidence="2" id="KW-1185">Reference proteome</keyword>
<dbReference type="InterPro" id="IPR011042">
    <property type="entry name" value="6-blade_b-propeller_TolB-like"/>
</dbReference>